<evidence type="ECO:0000313" key="5">
    <source>
        <dbReference type="EMBL" id="SFJ69836.1"/>
    </source>
</evidence>
<keyword evidence="3" id="KW-0732">Signal</keyword>
<dbReference type="InterPro" id="IPR054364">
    <property type="entry name" value="Ca3427-like_PBP2"/>
</dbReference>
<dbReference type="GO" id="GO:0042597">
    <property type="term" value="C:periplasmic space"/>
    <property type="evidence" value="ECO:0007669"/>
    <property type="project" value="UniProtKB-SubCell"/>
</dbReference>
<sequence>MKKVRIVGVPEHFNFPWNMCIENGEFNDGGIELEWSNIPEGTGKMCQMLKNNETDLAVILTEGIIKDITFGNPSQIIQEFVSSPLLWGIHVANDSEFKKTEDLRNRRVAISRFGSGSHLMAIVHARQMNWNPDELEFIVVNTLEGAIESLSKNKADYFMWERFMTQPIVDKGIFRRLDVCPTPWPSFVIAGRTDFINNNSTVLEQILDIINTTTEEFKLIPSIDRTLAVKYHQKLEDIQEWLQLTQWSQSQIKTKSLLKVQQTLKNLNLIENTLEHESLIRS</sequence>
<comment type="subcellular location">
    <subcellularLocation>
        <location evidence="1">Periplasm</location>
    </subcellularLocation>
</comment>
<comment type="similarity">
    <text evidence="2">Belongs to the bacterial solute-binding protein SsuA/TauA family.</text>
</comment>
<accession>A0A1I3TJN0</accession>
<dbReference type="SUPFAM" id="SSF53850">
    <property type="entry name" value="Periplasmic binding protein-like II"/>
    <property type="match status" value="1"/>
</dbReference>
<evidence type="ECO:0000313" key="6">
    <source>
        <dbReference type="Proteomes" id="UP000243887"/>
    </source>
</evidence>
<organism evidence="5 6">
    <name type="scientific">Myroides guanonis</name>
    <dbReference type="NCBI Taxonomy" id="1150112"/>
    <lineage>
        <taxon>Bacteria</taxon>
        <taxon>Pseudomonadati</taxon>
        <taxon>Bacteroidota</taxon>
        <taxon>Flavobacteriia</taxon>
        <taxon>Flavobacteriales</taxon>
        <taxon>Flavobacteriaceae</taxon>
        <taxon>Myroides</taxon>
    </lineage>
</organism>
<feature type="domain" description="Ca3427-like PBP 2" evidence="4">
    <location>
        <begin position="91"/>
        <end position="177"/>
    </location>
</feature>
<dbReference type="Gene3D" id="3.40.190.10">
    <property type="entry name" value="Periplasmic binding protein-like II"/>
    <property type="match status" value="2"/>
</dbReference>
<dbReference type="OrthoDB" id="6191474at2"/>
<dbReference type="PANTHER" id="PTHR30024">
    <property type="entry name" value="ALIPHATIC SULFONATES-BINDING PROTEIN-RELATED"/>
    <property type="match status" value="1"/>
</dbReference>
<dbReference type="CDD" id="cd13637">
    <property type="entry name" value="PBP2_Ca3427_like"/>
    <property type="match status" value="1"/>
</dbReference>
<dbReference type="AlphaFoldDB" id="A0A1I3TJN0"/>
<evidence type="ECO:0000256" key="1">
    <source>
        <dbReference type="ARBA" id="ARBA00004418"/>
    </source>
</evidence>
<evidence type="ECO:0000259" key="4">
    <source>
        <dbReference type="Pfam" id="PF22384"/>
    </source>
</evidence>
<dbReference type="Pfam" id="PF22384">
    <property type="entry name" value="PBP2_Ca3427_like"/>
    <property type="match status" value="1"/>
</dbReference>
<proteinExistence type="inferred from homology"/>
<dbReference type="Proteomes" id="UP000243887">
    <property type="component" value="Unassembled WGS sequence"/>
</dbReference>
<evidence type="ECO:0000256" key="3">
    <source>
        <dbReference type="ARBA" id="ARBA00022729"/>
    </source>
</evidence>
<evidence type="ECO:0000256" key="2">
    <source>
        <dbReference type="ARBA" id="ARBA00010742"/>
    </source>
</evidence>
<dbReference type="STRING" id="1150112.SAMN04487893_11363"/>
<reference evidence="6" key="1">
    <citation type="submission" date="2016-10" db="EMBL/GenBank/DDBJ databases">
        <authorList>
            <person name="Varghese N."/>
            <person name="Submissions S."/>
        </authorList>
    </citation>
    <scope>NUCLEOTIDE SEQUENCE [LARGE SCALE GENOMIC DNA]</scope>
    <source>
        <strain evidence="6">DSM 26542</strain>
    </source>
</reference>
<dbReference type="PANTHER" id="PTHR30024:SF47">
    <property type="entry name" value="TAURINE-BINDING PERIPLASMIC PROTEIN"/>
    <property type="match status" value="1"/>
</dbReference>
<protein>
    <submittedName>
        <fullName evidence="5">NMT1/THI5 like</fullName>
    </submittedName>
</protein>
<keyword evidence="6" id="KW-1185">Reference proteome</keyword>
<name>A0A1I3TJN0_9FLAO</name>
<gene>
    <name evidence="5" type="ORF">SAMN04487893_11363</name>
</gene>
<dbReference type="RefSeq" id="WP_090680139.1">
    <property type="nucleotide sequence ID" value="NZ_FORU01000013.1"/>
</dbReference>
<dbReference type="EMBL" id="FORU01000013">
    <property type="protein sequence ID" value="SFJ69836.1"/>
    <property type="molecule type" value="Genomic_DNA"/>
</dbReference>